<evidence type="ECO:0000259" key="7">
    <source>
        <dbReference type="Pfam" id="PF24986"/>
    </source>
</evidence>
<comment type="similarity">
    <text evidence="5">Belongs to the RimM family.</text>
</comment>
<dbReference type="InterPro" id="IPR056792">
    <property type="entry name" value="PRC_RimM"/>
</dbReference>
<reference evidence="8" key="2">
    <citation type="submission" date="2021-04" db="EMBL/GenBank/DDBJ databases">
        <authorList>
            <person name="Gilroy R."/>
        </authorList>
    </citation>
    <scope>NUCLEOTIDE SEQUENCE</scope>
    <source>
        <strain evidence="8">ChiHejej3B27-3195</strain>
    </source>
</reference>
<keyword evidence="3 5" id="KW-0698">rRNA processing</keyword>
<evidence type="ECO:0000259" key="6">
    <source>
        <dbReference type="Pfam" id="PF01782"/>
    </source>
</evidence>
<comment type="subunit">
    <text evidence="5">Binds ribosomal protein uS19.</text>
</comment>
<comment type="subcellular location">
    <subcellularLocation>
        <location evidence="5">Cytoplasm</location>
    </subcellularLocation>
</comment>
<dbReference type="InterPro" id="IPR002676">
    <property type="entry name" value="RimM_N"/>
</dbReference>
<dbReference type="InterPro" id="IPR011961">
    <property type="entry name" value="RimM"/>
</dbReference>
<evidence type="ECO:0000256" key="1">
    <source>
        <dbReference type="ARBA" id="ARBA00022490"/>
    </source>
</evidence>
<dbReference type="GO" id="GO:0043022">
    <property type="term" value="F:ribosome binding"/>
    <property type="evidence" value="ECO:0007669"/>
    <property type="project" value="InterPro"/>
</dbReference>
<dbReference type="EMBL" id="DXGD01000086">
    <property type="protein sequence ID" value="HIW98945.1"/>
    <property type="molecule type" value="Genomic_DNA"/>
</dbReference>
<dbReference type="Proteomes" id="UP000824151">
    <property type="component" value="Unassembled WGS sequence"/>
</dbReference>
<organism evidence="8 9">
    <name type="scientific">Candidatus Nesterenkonia stercoripullorum</name>
    <dbReference type="NCBI Taxonomy" id="2838701"/>
    <lineage>
        <taxon>Bacteria</taxon>
        <taxon>Bacillati</taxon>
        <taxon>Actinomycetota</taxon>
        <taxon>Actinomycetes</taxon>
        <taxon>Micrococcales</taxon>
        <taxon>Micrococcaceae</taxon>
        <taxon>Nesterenkonia</taxon>
    </lineage>
</organism>
<keyword evidence="4 5" id="KW-0143">Chaperone</keyword>
<comment type="domain">
    <text evidence="5">The PRC barrel domain binds ribosomal protein uS19.</text>
</comment>
<evidence type="ECO:0000256" key="3">
    <source>
        <dbReference type="ARBA" id="ARBA00022552"/>
    </source>
</evidence>
<keyword evidence="1 5" id="KW-0963">Cytoplasm</keyword>
<dbReference type="HAMAP" id="MF_00014">
    <property type="entry name" value="Ribosome_mat_RimM"/>
    <property type="match status" value="1"/>
</dbReference>
<comment type="caution">
    <text evidence="8">The sequence shown here is derived from an EMBL/GenBank/DDBJ whole genome shotgun (WGS) entry which is preliminary data.</text>
</comment>
<name>A0A9D1S140_9MICC</name>
<evidence type="ECO:0000256" key="4">
    <source>
        <dbReference type="ARBA" id="ARBA00023186"/>
    </source>
</evidence>
<dbReference type="GO" id="GO:0005737">
    <property type="term" value="C:cytoplasm"/>
    <property type="evidence" value="ECO:0007669"/>
    <property type="project" value="UniProtKB-SubCell"/>
</dbReference>
<dbReference type="InterPro" id="IPR011033">
    <property type="entry name" value="PRC_barrel-like_sf"/>
</dbReference>
<evidence type="ECO:0000256" key="5">
    <source>
        <dbReference type="HAMAP-Rule" id="MF_00014"/>
    </source>
</evidence>
<evidence type="ECO:0000256" key="2">
    <source>
        <dbReference type="ARBA" id="ARBA00022517"/>
    </source>
</evidence>
<feature type="domain" description="RimM N-terminal" evidence="6">
    <location>
        <begin position="21"/>
        <end position="119"/>
    </location>
</feature>
<dbReference type="PANTHER" id="PTHR33692">
    <property type="entry name" value="RIBOSOME MATURATION FACTOR RIMM"/>
    <property type="match status" value="1"/>
</dbReference>
<dbReference type="NCBIfam" id="TIGR02273">
    <property type="entry name" value="16S_RimM"/>
    <property type="match status" value="1"/>
</dbReference>
<sequence length="201" mass="21761">MAYSASRSDDTSDPQAHRLRVARIGKPHGIRGEVTVQLFTDDPAARLGPGALLHVGPDTTDASEAAAVHSWRPGEPIRAGAVLRVQSQRWNKAICLLRFEEATDRNAAEELRNHMLFVDTAGEPDDADEYYSHDLEGFTCVDGHGHVLGTVAELLPGAAQDLLSVTPAHGDDVLVPFVSELVPQIDMEGRRIVLTPPEGLF</sequence>
<dbReference type="Pfam" id="PF24986">
    <property type="entry name" value="PRC_RimM"/>
    <property type="match status" value="1"/>
</dbReference>
<dbReference type="Gene3D" id="2.40.30.60">
    <property type="entry name" value="RimM"/>
    <property type="match status" value="1"/>
</dbReference>
<feature type="domain" description="Ribosome maturation factor RimM PRC barrel" evidence="7">
    <location>
        <begin position="133"/>
        <end position="200"/>
    </location>
</feature>
<proteinExistence type="inferred from homology"/>
<keyword evidence="2 5" id="KW-0690">Ribosome biogenesis</keyword>
<reference evidence="8" key="1">
    <citation type="journal article" date="2021" name="PeerJ">
        <title>Extensive microbial diversity within the chicken gut microbiome revealed by metagenomics and culture.</title>
        <authorList>
            <person name="Gilroy R."/>
            <person name="Ravi A."/>
            <person name="Getino M."/>
            <person name="Pursley I."/>
            <person name="Horton D.L."/>
            <person name="Alikhan N.F."/>
            <person name="Baker D."/>
            <person name="Gharbi K."/>
            <person name="Hall N."/>
            <person name="Watson M."/>
            <person name="Adriaenssens E.M."/>
            <person name="Foster-Nyarko E."/>
            <person name="Jarju S."/>
            <person name="Secka A."/>
            <person name="Antonio M."/>
            <person name="Oren A."/>
            <person name="Chaudhuri R.R."/>
            <person name="La Ragione R."/>
            <person name="Hildebrand F."/>
            <person name="Pallen M.J."/>
        </authorList>
    </citation>
    <scope>NUCLEOTIDE SEQUENCE</scope>
    <source>
        <strain evidence="8">ChiHejej3B27-3195</strain>
    </source>
</reference>
<dbReference type="AlphaFoldDB" id="A0A9D1S140"/>
<dbReference type="InterPro" id="IPR036976">
    <property type="entry name" value="RimM_N_sf"/>
</dbReference>
<evidence type="ECO:0000313" key="8">
    <source>
        <dbReference type="EMBL" id="HIW98945.1"/>
    </source>
</evidence>
<dbReference type="GO" id="GO:0042274">
    <property type="term" value="P:ribosomal small subunit biogenesis"/>
    <property type="evidence" value="ECO:0007669"/>
    <property type="project" value="UniProtKB-UniRule"/>
</dbReference>
<dbReference type="Pfam" id="PF01782">
    <property type="entry name" value="RimM"/>
    <property type="match status" value="1"/>
</dbReference>
<dbReference type="GO" id="GO:0006364">
    <property type="term" value="P:rRNA processing"/>
    <property type="evidence" value="ECO:0007669"/>
    <property type="project" value="UniProtKB-UniRule"/>
</dbReference>
<evidence type="ECO:0000313" key="9">
    <source>
        <dbReference type="Proteomes" id="UP000824151"/>
    </source>
</evidence>
<dbReference type="SUPFAM" id="SSF50346">
    <property type="entry name" value="PRC-barrel domain"/>
    <property type="match status" value="1"/>
</dbReference>
<accession>A0A9D1S140</accession>
<comment type="function">
    <text evidence="5">An accessory protein needed during the final step in the assembly of 30S ribosomal subunit, possibly for assembly of the head region. Essential for efficient processing of 16S rRNA. May be needed both before and after RbfA during the maturation of 16S rRNA. It has affinity for free ribosomal 30S subunits but not for 70S ribosomes.</text>
</comment>
<dbReference type="InterPro" id="IPR009000">
    <property type="entry name" value="Transl_B-barrel_sf"/>
</dbReference>
<dbReference type="PANTHER" id="PTHR33692:SF1">
    <property type="entry name" value="RIBOSOME MATURATION FACTOR RIMM"/>
    <property type="match status" value="1"/>
</dbReference>
<dbReference type="GO" id="GO:0005840">
    <property type="term" value="C:ribosome"/>
    <property type="evidence" value="ECO:0007669"/>
    <property type="project" value="InterPro"/>
</dbReference>
<protein>
    <recommendedName>
        <fullName evidence="5">Ribosome maturation factor RimM</fullName>
    </recommendedName>
</protein>
<dbReference type="SUPFAM" id="SSF50447">
    <property type="entry name" value="Translation proteins"/>
    <property type="match status" value="1"/>
</dbReference>
<dbReference type="Gene3D" id="2.30.30.240">
    <property type="entry name" value="PRC-barrel domain"/>
    <property type="match status" value="1"/>
</dbReference>
<gene>
    <name evidence="5 8" type="primary">rimM</name>
    <name evidence="8" type="ORF">H9871_02265</name>
</gene>